<dbReference type="EMBL" id="CAXHTB010000015">
    <property type="protein sequence ID" value="CAL0321398.1"/>
    <property type="molecule type" value="Genomic_DNA"/>
</dbReference>
<proteinExistence type="predicted"/>
<evidence type="ECO:0000313" key="1">
    <source>
        <dbReference type="EMBL" id="CAL0321398.1"/>
    </source>
</evidence>
<gene>
    <name evidence="1" type="ORF">LLUT_LOCUS22458</name>
</gene>
<name>A0AAV1XJ70_LUPLU</name>
<organism evidence="1 2">
    <name type="scientific">Lupinus luteus</name>
    <name type="common">European yellow lupine</name>
    <dbReference type="NCBI Taxonomy" id="3873"/>
    <lineage>
        <taxon>Eukaryota</taxon>
        <taxon>Viridiplantae</taxon>
        <taxon>Streptophyta</taxon>
        <taxon>Embryophyta</taxon>
        <taxon>Tracheophyta</taxon>
        <taxon>Spermatophyta</taxon>
        <taxon>Magnoliopsida</taxon>
        <taxon>eudicotyledons</taxon>
        <taxon>Gunneridae</taxon>
        <taxon>Pentapetalae</taxon>
        <taxon>rosids</taxon>
        <taxon>fabids</taxon>
        <taxon>Fabales</taxon>
        <taxon>Fabaceae</taxon>
        <taxon>Papilionoideae</taxon>
        <taxon>50 kb inversion clade</taxon>
        <taxon>genistoids sensu lato</taxon>
        <taxon>core genistoids</taxon>
        <taxon>Genisteae</taxon>
        <taxon>Lupinus</taxon>
    </lineage>
</organism>
<dbReference type="Proteomes" id="UP001497480">
    <property type="component" value="Unassembled WGS sequence"/>
</dbReference>
<evidence type="ECO:0000313" key="2">
    <source>
        <dbReference type="Proteomes" id="UP001497480"/>
    </source>
</evidence>
<reference evidence="1 2" key="1">
    <citation type="submission" date="2024-03" db="EMBL/GenBank/DDBJ databases">
        <authorList>
            <person name="Martinez-Hernandez J."/>
        </authorList>
    </citation>
    <scope>NUCLEOTIDE SEQUENCE [LARGE SCALE GENOMIC DNA]</scope>
</reference>
<protein>
    <submittedName>
        <fullName evidence="1">Uncharacterized protein</fullName>
    </submittedName>
</protein>
<accession>A0AAV1XJ70</accession>
<keyword evidence="2" id="KW-1185">Reference proteome</keyword>
<comment type="caution">
    <text evidence="1">The sequence shown here is derived from an EMBL/GenBank/DDBJ whole genome shotgun (WGS) entry which is preliminary data.</text>
</comment>
<dbReference type="AlphaFoldDB" id="A0AAV1XJ70"/>
<sequence length="103" mass="11065">METKLKEKVTKRNVASLCPRTASPCCLVVVKLTQAVIVTFHLNIILERASSSEIFHLLDGPTTSLTLTTSSATSDDRLLFYKTGGNLTSQDLSGNQGLTIVGP</sequence>